<proteinExistence type="predicted"/>
<dbReference type="OrthoDB" id="5392202at2759"/>
<dbReference type="Gene3D" id="1.20.1290.10">
    <property type="entry name" value="AhpD-like"/>
    <property type="match status" value="1"/>
</dbReference>
<name>A0A409WFP2_PSICY</name>
<evidence type="ECO:0000313" key="2">
    <source>
        <dbReference type="EMBL" id="PPQ77339.1"/>
    </source>
</evidence>
<comment type="caution">
    <text evidence="2">The sequence shown here is derived from an EMBL/GenBank/DDBJ whole genome shotgun (WGS) entry which is preliminary data.</text>
</comment>
<dbReference type="Proteomes" id="UP000283269">
    <property type="component" value="Unassembled WGS sequence"/>
</dbReference>
<organism evidence="2 3">
    <name type="scientific">Psilocybe cyanescens</name>
    <dbReference type="NCBI Taxonomy" id="93625"/>
    <lineage>
        <taxon>Eukaryota</taxon>
        <taxon>Fungi</taxon>
        <taxon>Dikarya</taxon>
        <taxon>Basidiomycota</taxon>
        <taxon>Agaricomycotina</taxon>
        <taxon>Agaricomycetes</taxon>
        <taxon>Agaricomycetidae</taxon>
        <taxon>Agaricales</taxon>
        <taxon>Agaricineae</taxon>
        <taxon>Strophariaceae</taxon>
        <taxon>Psilocybe</taxon>
    </lineage>
</organism>
<feature type="region of interest" description="Disordered" evidence="1">
    <location>
        <begin position="1"/>
        <end position="24"/>
    </location>
</feature>
<dbReference type="PANTHER" id="PTHR28180">
    <property type="entry name" value="CONSERVED MITOCHONDRIAL PROTEIN-RELATED"/>
    <property type="match status" value="1"/>
</dbReference>
<dbReference type="InParanoid" id="A0A409WFP2"/>
<dbReference type="InterPro" id="IPR052999">
    <property type="entry name" value="PTS1_Protein"/>
</dbReference>
<sequence length="326" mass="35159">MVAAVAGSKSEDSATPPEESSTEMANVRLSPAIKHLLTLRSPNVLPSPSLGQLNKVFTSTFRDAQAKNAETGWLVATTCSLLTANRPSAVGHLYRFVTGSTLDNDARQNEIDLPSAVNKAALMRESALKSVIFVGVPRNFWVSQVILTLSALHEALDDDVKHALRTNSKRTAASDNIESIVTRGKGLWNSIYAPHADKLHDKLGSYHPDFISFIIQCYGAVLSPLPGQTRGYADISGAEDLDQGNLSRALGSVVGIATLRAEGGVGPQLTSHVFGLLKARSIENQSEEDKWLSSDEGTEWVIRTVDEVLDGVSAEDQDQRQVKAKL</sequence>
<evidence type="ECO:0008006" key="4">
    <source>
        <dbReference type="Google" id="ProtNLM"/>
    </source>
</evidence>
<accession>A0A409WFP2</accession>
<dbReference type="AlphaFoldDB" id="A0A409WFP2"/>
<gene>
    <name evidence="2" type="ORF">CVT25_010921</name>
</gene>
<dbReference type="PANTHER" id="PTHR28180:SF2">
    <property type="entry name" value="PEROXISOMAL PROTEIN 2"/>
    <property type="match status" value="1"/>
</dbReference>
<reference evidence="2 3" key="1">
    <citation type="journal article" date="2018" name="Evol. Lett.">
        <title>Horizontal gene cluster transfer increased hallucinogenic mushroom diversity.</title>
        <authorList>
            <person name="Reynolds H.T."/>
            <person name="Vijayakumar V."/>
            <person name="Gluck-Thaler E."/>
            <person name="Korotkin H.B."/>
            <person name="Matheny P.B."/>
            <person name="Slot J.C."/>
        </authorList>
    </citation>
    <scope>NUCLEOTIDE SEQUENCE [LARGE SCALE GENOMIC DNA]</scope>
    <source>
        <strain evidence="2 3">2631</strain>
    </source>
</reference>
<keyword evidence="3" id="KW-1185">Reference proteome</keyword>
<dbReference type="STRING" id="93625.A0A409WFP2"/>
<evidence type="ECO:0000313" key="3">
    <source>
        <dbReference type="Proteomes" id="UP000283269"/>
    </source>
</evidence>
<protein>
    <recommendedName>
        <fullName evidence="4">Dol-P-Man:Man(5)GlcNAc(2)-PP-Dol alpha-1,3-mannosyltransferase</fullName>
    </recommendedName>
</protein>
<dbReference type="InterPro" id="IPR029032">
    <property type="entry name" value="AhpD-like"/>
</dbReference>
<dbReference type="EMBL" id="NHYD01003440">
    <property type="protein sequence ID" value="PPQ77339.1"/>
    <property type="molecule type" value="Genomic_DNA"/>
</dbReference>
<evidence type="ECO:0000256" key="1">
    <source>
        <dbReference type="SAM" id="MobiDB-lite"/>
    </source>
</evidence>